<name>A0A8H3V809_VENIN</name>
<evidence type="ECO:0000256" key="1">
    <source>
        <dbReference type="SAM" id="Phobius"/>
    </source>
</evidence>
<evidence type="ECO:0000313" key="3">
    <source>
        <dbReference type="Proteomes" id="UP000490939"/>
    </source>
</evidence>
<keyword evidence="1" id="KW-0472">Membrane</keyword>
<reference evidence="2 3" key="1">
    <citation type="submission" date="2019-07" db="EMBL/GenBank/DDBJ databases">
        <title>Venturia inaequalis Genome Resource.</title>
        <authorList>
            <person name="Lichtner F.J."/>
        </authorList>
    </citation>
    <scope>NUCLEOTIDE SEQUENCE [LARGE SCALE GENOMIC DNA]</scope>
    <source>
        <strain evidence="2 3">DMI_063113</strain>
    </source>
</reference>
<evidence type="ECO:0000313" key="2">
    <source>
        <dbReference type="EMBL" id="KAE9983765.1"/>
    </source>
</evidence>
<organism evidence="2 3">
    <name type="scientific">Venturia inaequalis</name>
    <name type="common">Apple scab fungus</name>
    <dbReference type="NCBI Taxonomy" id="5025"/>
    <lineage>
        <taxon>Eukaryota</taxon>
        <taxon>Fungi</taxon>
        <taxon>Dikarya</taxon>
        <taxon>Ascomycota</taxon>
        <taxon>Pezizomycotina</taxon>
        <taxon>Dothideomycetes</taxon>
        <taxon>Pleosporomycetidae</taxon>
        <taxon>Venturiales</taxon>
        <taxon>Venturiaceae</taxon>
        <taxon>Venturia</taxon>
    </lineage>
</organism>
<accession>A0A8H3V809</accession>
<dbReference type="AlphaFoldDB" id="A0A8H3V809"/>
<dbReference type="Proteomes" id="UP000490939">
    <property type="component" value="Unassembled WGS sequence"/>
</dbReference>
<comment type="caution">
    <text evidence="2">The sequence shown here is derived from an EMBL/GenBank/DDBJ whole genome shotgun (WGS) entry which is preliminary data.</text>
</comment>
<protein>
    <submittedName>
        <fullName evidence="2">Uncharacterized protein</fullName>
    </submittedName>
</protein>
<feature type="transmembrane region" description="Helical" evidence="1">
    <location>
        <begin position="34"/>
        <end position="55"/>
    </location>
</feature>
<proteinExistence type="predicted"/>
<keyword evidence="1" id="KW-1133">Transmembrane helix</keyword>
<gene>
    <name evidence="2" type="ORF">EG327_005389</name>
</gene>
<dbReference type="EMBL" id="WNWR01000310">
    <property type="protein sequence ID" value="KAE9983765.1"/>
    <property type="molecule type" value="Genomic_DNA"/>
</dbReference>
<keyword evidence="3" id="KW-1185">Reference proteome</keyword>
<sequence length="75" mass="8215">MASILPYYKAPTVDPAHTNDPNYKLTLHNDMLTIVWPVTVAANLLDLIAVFLGGVEPDESLDEMEGELGVEMGEE</sequence>
<keyword evidence="1" id="KW-0812">Transmembrane</keyword>